<evidence type="ECO:0000313" key="2">
    <source>
        <dbReference type="Proteomes" id="UP000198211"/>
    </source>
</evidence>
<name>A0A225VGJ0_9STRA</name>
<dbReference type="OrthoDB" id="128150at2759"/>
<evidence type="ECO:0000313" key="1">
    <source>
        <dbReference type="EMBL" id="OWZ04736.1"/>
    </source>
</evidence>
<organism evidence="1 2">
    <name type="scientific">Phytophthora megakarya</name>
    <dbReference type="NCBI Taxonomy" id="4795"/>
    <lineage>
        <taxon>Eukaryota</taxon>
        <taxon>Sar</taxon>
        <taxon>Stramenopiles</taxon>
        <taxon>Oomycota</taxon>
        <taxon>Peronosporomycetes</taxon>
        <taxon>Peronosporales</taxon>
        <taxon>Peronosporaceae</taxon>
        <taxon>Phytophthora</taxon>
    </lineage>
</organism>
<sequence length="138" mass="15836">MCSEPIPPDALTDFGRELADAQASLRYAEAARTTTENKLFSEQCARAKAETWAKQFSADRDTADKEIKFARLLGERRNDIRTKEVNHTRSEYLVGIQALKKSHDSLHKLLSLTDPNESTLTLKLHERNRDLVRRVKRL</sequence>
<keyword evidence="2" id="KW-1185">Reference proteome</keyword>
<accession>A0A225VGJ0</accession>
<gene>
    <name evidence="1" type="ORF">PHMEG_00023313</name>
</gene>
<protein>
    <submittedName>
        <fullName evidence="1">Uncharacterized protein</fullName>
    </submittedName>
</protein>
<dbReference type="Proteomes" id="UP000198211">
    <property type="component" value="Unassembled WGS sequence"/>
</dbReference>
<dbReference type="EMBL" id="NBNE01004800">
    <property type="protein sequence ID" value="OWZ04736.1"/>
    <property type="molecule type" value="Genomic_DNA"/>
</dbReference>
<proteinExistence type="predicted"/>
<reference evidence="2" key="1">
    <citation type="submission" date="2017-03" db="EMBL/GenBank/DDBJ databases">
        <title>Phytopthora megakarya and P. palmivora, two closely related causual agents of cacao black pod achieved similar genome size and gene model numbers by different mechanisms.</title>
        <authorList>
            <person name="Ali S."/>
            <person name="Shao J."/>
            <person name="Larry D.J."/>
            <person name="Kronmiller B."/>
            <person name="Shen D."/>
            <person name="Strem M.D."/>
            <person name="Melnick R.L."/>
            <person name="Guiltinan M.J."/>
            <person name="Tyler B.M."/>
            <person name="Meinhardt L.W."/>
            <person name="Bailey B.A."/>
        </authorList>
    </citation>
    <scope>NUCLEOTIDE SEQUENCE [LARGE SCALE GENOMIC DNA]</scope>
    <source>
        <strain evidence="2">zdho120</strain>
    </source>
</reference>
<dbReference type="AlphaFoldDB" id="A0A225VGJ0"/>
<comment type="caution">
    <text evidence="1">The sequence shown here is derived from an EMBL/GenBank/DDBJ whole genome shotgun (WGS) entry which is preliminary data.</text>
</comment>